<dbReference type="InterPro" id="IPR036249">
    <property type="entry name" value="Thioredoxin-like_sf"/>
</dbReference>
<dbReference type="Gene3D" id="3.40.30.10">
    <property type="entry name" value="Glutaredoxin"/>
    <property type="match status" value="1"/>
</dbReference>
<dbReference type="AlphaFoldDB" id="A0A520S6I8"/>
<dbReference type="Pfam" id="PF01323">
    <property type="entry name" value="DSBA"/>
    <property type="match status" value="1"/>
</dbReference>
<dbReference type="Proteomes" id="UP000320404">
    <property type="component" value="Unassembled WGS sequence"/>
</dbReference>
<gene>
    <name evidence="2" type="ORF">EVA69_00945</name>
</gene>
<name>A0A520S6I8_9GAMM</name>
<accession>A0A520S6I8</accession>
<dbReference type="PANTHER" id="PTHR13887:SF41">
    <property type="entry name" value="THIOREDOXIN SUPERFAMILY PROTEIN"/>
    <property type="match status" value="1"/>
</dbReference>
<dbReference type="SUPFAM" id="SSF52833">
    <property type="entry name" value="Thioredoxin-like"/>
    <property type="match status" value="1"/>
</dbReference>
<proteinExistence type="predicted"/>
<feature type="domain" description="DSBA-like thioredoxin" evidence="1">
    <location>
        <begin position="3"/>
        <end position="172"/>
    </location>
</feature>
<dbReference type="PANTHER" id="PTHR13887">
    <property type="entry name" value="GLUTATHIONE S-TRANSFERASE KAPPA"/>
    <property type="match status" value="1"/>
</dbReference>
<comment type="caution">
    <text evidence="2">The sequence shown here is derived from an EMBL/GenBank/DDBJ whole genome shotgun (WGS) entry which is preliminary data.</text>
</comment>
<sequence length="186" mass="20989">MSIEKLKANYPVKIRWIHFPLHPETPIEGKSLAELFAGRDIEPIKQRLKGLMAEAGLPYGERTHTYNSRLAQELGKWADTQEGGEAIHDALYQAYFVDNINLSDVEQLVAVAEQAGLDGAAAREVIETHSFKDAVNADWQRAREMGITGVPTFYQNNLVVVGCQPYETLERFVKHLLELKQKQAQQ</sequence>
<evidence type="ECO:0000313" key="2">
    <source>
        <dbReference type="EMBL" id="RZO78086.1"/>
    </source>
</evidence>
<reference evidence="2 3" key="1">
    <citation type="submission" date="2019-02" db="EMBL/GenBank/DDBJ databases">
        <title>Prokaryotic population dynamics and viral predation in marine succession experiment using metagenomics: the confinement effect.</title>
        <authorList>
            <person name="Haro-Moreno J.M."/>
            <person name="Rodriguez-Valera F."/>
            <person name="Lopez-Perez M."/>
        </authorList>
    </citation>
    <scope>NUCLEOTIDE SEQUENCE [LARGE SCALE GENOMIC DNA]</scope>
    <source>
        <strain evidence="2">MED-G158</strain>
    </source>
</reference>
<organism evidence="2 3">
    <name type="scientific">OM182 bacterium</name>
    <dbReference type="NCBI Taxonomy" id="2510334"/>
    <lineage>
        <taxon>Bacteria</taxon>
        <taxon>Pseudomonadati</taxon>
        <taxon>Pseudomonadota</taxon>
        <taxon>Gammaproteobacteria</taxon>
        <taxon>OMG group</taxon>
        <taxon>OM182 clade</taxon>
    </lineage>
</organism>
<dbReference type="InterPro" id="IPR001853">
    <property type="entry name" value="DSBA-like_thioredoxin_dom"/>
</dbReference>
<dbReference type="EMBL" id="SHAH01000006">
    <property type="protein sequence ID" value="RZO78086.1"/>
    <property type="molecule type" value="Genomic_DNA"/>
</dbReference>
<evidence type="ECO:0000259" key="1">
    <source>
        <dbReference type="Pfam" id="PF01323"/>
    </source>
</evidence>
<evidence type="ECO:0000313" key="3">
    <source>
        <dbReference type="Proteomes" id="UP000320404"/>
    </source>
</evidence>
<protein>
    <recommendedName>
        <fullName evidence="1">DSBA-like thioredoxin domain-containing protein</fullName>
    </recommendedName>
</protein>
<dbReference type="GO" id="GO:0016491">
    <property type="term" value="F:oxidoreductase activity"/>
    <property type="evidence" value="ECO:0007669"/>
    <property type="project" value="InterPro"/>
</dbReference>